<dbReference type="Gramene" id="OMO53209">
    <property type="protein sequence ID" value="OMO53209"/>
    <property type="gene ID" value="CCACVL1_28811"/>
</dbReference>
<organism evidence="2 3">
    <name type="scientific">Corchorus capsularis</name>
    <name type="common">Jute</name>
    <dbReference type="NCBI Taxonomy" id="210143"/>
    <lineage>
        <taxon>Eukaryota</taxon>
        <taxon>Viridiplantae</taxon>
        <taxon>Streptophyta</taxon>
        <taxon>Embryophyta</taxon>
        <taxon>Tracheophyta</taxon>
        <taxon>Spermatophyta</taxon>
        <taxon>Magnoliopsida</taxon>
        <taxon>eudicotyledons</taxon>
        <taxon>Gunneridae</taxon>
        <taxon>Pentapetalae</taxon>
        <taxon>rosids</taxon>
        <taxon>malvids</taxon>
        <taxon>Malvales</taxon>
        <taxon>Malvaceae</taxon>
        <taxon>Grewioideae</taxon>
        <taxon>Apeibeae</taxon>
        <taxon>Corchorus</taxon>
    </lineage>
</organism>
<reference evidence="2 3" key="1">
    <citation type="submission" date="2013-09" db="EMBL/GenBank/DDBJ databases">
        <title>Corchorus capsularis genome sequencing.</title>
        <authorList>
            <person name="Alam M."/>
            <person name="Haque M.S."/>
            <person name="Islam M.S."/>
            <person name="Emdad E.M."/>
            <person name="Islam M.M."/>
            <person name="Ahmed B."/>
            <person name="Halim A."/>
            <person name="Hossen Q.M.M."/>
            <person name="Hossain M.Z."/>
            <person name="Ahmed R."/>
            <person name="Khan M.M."/>
            <person name="Islam R."/>
            <person name="Rashid M.M."/>
            <person name="Khan S.A."/>
            <person name="Rahman M.S."/>
            <person name="Alam M."/>
        </authorList>
    </citation>
    <scope>NUCLEOTIDE SEQUENCE [LARGE SCALE GENOMIC DNA]</scope>
    <source>
        <strain evidence="3">cv. CVL-1</strain>
        <tissue evidence="2">Whole seedling</tissue>
    </source>
</reference>
<evidence type="ECO:0000256" key="1">
    <source>
        <dbReference type="SAM" id="MobiDB-lite"/>
    </source>
</evidence>
<gene>
    <name evidence="2" type="ORF">CCACVL1_28811</name>
</gene>
<evidence type="ECO:0000313" key="2">
    <source>
        <dbReference type="EMBL" id="OMO53209.1"/>
    </source>
</evidence>
<feature type="compositionally biased region" description="Basic and acidic residues" evidence="1">
    <location>
        <begin position="1"/>
        <end position="11"/>
    </location>
</feature>
<comment type="caution">
    <text evidence="2">The sequence shown here is derived from an EMBL/GenBank/DDBJ whole genome shotgun (WGS) entry which is preliminary data.</text>
</comment>
<feature type="region of interest" description="Disordered" evidence="1">
    <location>
        <begin position="1"/>
        <end position="31"/>
    </location>
</feature>
<evidence type="ECO:0000313" key="3">
    <source>
        <dbReference type="Proteomes" id="UP000188268"/>
    </source>
</evidence>
<dbReference type="EMBL" id="AWWV01015269">
    <property type="protein sequence ID" value="OMO53209.1"/>
    <property type="molecule type" value="Genomic_DNA"/>
</dbReference>
<dbReference type="Proteomes" id="UP000188268">
    <property type="component" value="Unassembled WGS sequence"/>
</dbReference>
<protein>
    <submittedName>
        <fullName evidence="2">Uncharacterized protein</fullName>
    </submittedName>
</protein>
<dbReference type="AlphaFoldDB" id="A0A1R3G547"/>
<keyword evidence="3" id="KW-1185">Reference proteome</keyword>
<accession>A0A1R3G547</accession>
<sequence>MKRAKNPREDFPFTAPSKKTSLLSKTSPPLS</sequence>
<feature type="compositionally biased region" description="Low complexity" evidence="1">
    <location>
        <begin position="14"/>
        <end position="31"/>
    </location>
</feature>
<proteinExistence type="predicted"/>
<name>A0A1R3G547_COCAP</name>